<reference evidence="6 7" key="1">
    <citation type="journal article" date="2015" name="Genome Biol.">
        <title>Comparative genomics of Steinernema reveals deeply conserved gene regulatory networks.</title>
        <authorList>
            <person name="Dillman A.R."/>
            <person name="Macchietto M."/>
            <person name="Porter C.F."/>
            <person name="Rogers A."/>
            <person name="Williams B."/>
            <person name="Antoshechkin I."/>
            <person name="Lee M.M."/>
            <person name="Goodwin Z."/>
            <person name="Lu X."/>
            <person name="Lewis E.E."/>
            <person name="Goodrich-Blair H."/>
            <person name="Stock S.P."/>
            <person name="Adams B.J."/>
            <person name="Sternberg P.W."/>
            <person name="Mortazavi A."/>
        </authorList>
    </citation>
    <scope>NUCLEOTIDE SEQUENCE [LARGE SCALE GENOMIC DNA]</scope>
    <source>
        <strain evidence="6 7">ALL</strain>
    </source>
</reference>
<feature type="transmembrane region" description="Helical" evidence="4">
    <location>
        <begin position="356"/>
        <end position="374"/>
    </location>
</feature>
<gene>
    <name evidence="6" type="ORF">L596_019726</name>
</gene>
<dbReference type="CDD" id="cd07990">
    <property type="entry name" value="LPLAT_LCLAT1-like"/>
    <property type="match status" value="1"/>
</dbReference>
<evidence type="ECO:0000256" key="1">
    <source>
        <dbReference type="ARBA" id="ARBA00008655"/>
    </source>
</evidence>
<dbReference type="SUPFAM" id="SSF69593">
    <property type="entry name" value="Glycerol-3-phosphate (1)-acyltransferase"/>
    <property type="match status" value="1"/>
</dbReference>
<accession>A0A4U5MRF3</accession>
<evidence type="ECO:0000313" key="7">
    <source>
        <dbReference type="Proteomes" id="UP000298663"/>
    </source>
</evidence>
<keyword evidence="3" id="KW-0012">Acyltransferase</keyword>
<dbReference type="PANTHER" id="PTHR10983">
    <property type="entry name" value="1-ACYLGLYCEROL-3-PHOSPHATE ACYLTRANSFERASE-RELATED"/>
    <property type="match status" value="1"/>
</dbReference>
<protein>
    <recommendedName>
        <fullName evidence="5">Phospholipid/glycerol acyltransferase domain-containing protein</fullName>
    </recommendedName>
</protein>
<keyword evidence="4" id="KW-1133">Transmembrane helix</keyword>
<dbReference type="InterPro" id="IPR002123">
    <property type="entry name" value="Plipid/glycerol_acylTrfase"/>
</dbReference>
<dbReference type="Pfam" id="PF01553">
    <property type="entry name" value="Acyltransferase"/>
    <property type="match status" value="1"/>
</dbReference>
<feature type="transmembrane region" description="Helical" evidence="4">
    <location>
        <begin position="51"/>
        <end position="80"/>
    </location>
</feature>
<keyword evidence="4" id="KW-0812">Transmembrane</keyword>
<dbReference type="AlphaFoldDB" id="A0A4U5MRF3"/>
<keyword evidence="2" id="KW-0808">Transferase</keyword>
<evidence type="ECO:0000256" key="3">
    <source>
        <dbReference type="ARBA" id="ARBA00023315"/>
    </source>
</evidence>
<feature type="domain" description="Phospholipid/glycerol acyltransferase" evidence="5">
    <location>
        <begin position="126"/>
        <end position="250"/>
    </location>
</feature>
<dbReference type="EMBL" id="AZBU02000006">
    <property type="protein sequence ID" value="TKR72250.1"/>
    <property type="molecule type" value="Genomic_DNA"/>
</dbReference>
<dbReference type="GO" id="GO:0005783">
    <property type="term" value="C:endoplasmic reticulum"/>
    <property type="evidence" value="ECO:0007669"/>
    <property type="project" value="TreeGrafter"/>
</dbReference>
<sequence>MITPHVDVTNPEGDPTSQIISRKMTVTKNRSLDDPLGSSMDLKKMMAMVGAFYWLVMTALVVPVACVATCVLCITPLLLVSRTLFNRWEHRLCRMVNDHWVSAGQYTGVKVVEYGNDIAKISDKRCLFLSNHLGLVDHFILMTAMHNKHTLTGRYLWVIYNIWKYTPLGLMWTAHGNFFINGGASKRTSVLNTFRKHLRKYYWEQDYGFVVMYPEGSRFFLIKDSGARFAEKNGLKPLKHCAYPRTGAAHTVLSECGPKEDREDPIEYIVDCTLGYPKGEVVDLGKAMTGEWPSDNTTVAIHYRIYRTDASMADEKVLQKWLYERYEEKDQLLDDFYKSGQFESIPRHVYFPFSRAIMVQFFWMALFYGHYLLWMKPVTVFGYRVFMNLLF</sequence>
<evidence type="ECO:0000313" key="6">
    <source>
        <dbReference type="EMBL" id="TKR72250.1"/>
    </source>
</evidence>
<proteinExistence type="inferred from homology"/>
<keyword evidence="4" id="KW-0472">Membrane</keyword>
<dbReference type="Pfam" id="PF16076">
    <property type="entry name" value="Acyltransf_C"/>
    <property type="match status" value="1"/>
</dbReference>
<keyword evidence="7" id="KW-1185">Reference proteome</keyword>
<dbReference type="Proteomes" id="UP000298663">
    <property type="component" value="Unassembled WGS sequence"/>
</dbReference>
<dbReference type="OrthoDB" id="5920068at2759"/>
<comment type="caution">
    <text evidence="6">The sequence shown here is derived from an EMBL/GenBank/DDBJ whole genome shotgun (WGS) entry which is preliminary data.</text>
</comment>
<evidence type="ECO:0000259" key="5">
    <source>
        <dbReference type="SMART" id="SM00563"/>
    </source>
</evidence>
<dbReference type="STRING" id="34508.A0A4U5MRF3"/>
<evidence type="ECO:0000256" key="4">
    <source>
        <dbReference type="SAM" id="Phobius"/>
    </source>
</evidence>
<dbReference type="SMART" id="SM00563">
    <property type="entry name" value="PlsC"/>
    <property type="match status" value="1"/>
</dbReference>
<dbReference type="PANTHER" id="PTHR10983:SF14">
    <property type="entry name" value="1-ACYL-SN-GLYCEROL-3-PHOSPHATE ACYLTRANSFERASE ACL-12-RELATED"/>
    <property type="match status" value="1"/>
</dbReference>
<dbReference type="GO" id="GO:0016746">
    <property type="term" value="F:acyltransferase activity"/>
    <property type="evidence" value="ECO:0007669"/>
    <property type="project" value="UniProtKB-KW"/>
</dbReference>
<comment type="similarity">
    <text evidence="1">Belongs to the 1-acyl-sn-glycerol-3-phosphate acyltransferase family.</text>
</comment>
<evidence type="ECO:0000256" key="2">
    <source>
        <dbReference type="ARBA" id="ARBA00022679"/>
    </source>
</evidence>
<organism evidence="6 7">
    <name type="scientific">Steinernema carpocapsae</name>
    <name type="common">Entomopathogenic nematode</name>
    <dbReference type="NCBI Taxonomy" id="34508"/>
    <lineage>
        <taxon>Eukaryota</taxon>
        <taxon>Metazoa</taxon>
        <taxon>Ecdysozoa</taxon>
        <taxon>Nematoda</taxon>
        <taxon>Chromadorea</taxon>
        <taxon>Rhabditida</taxon>
        <taxon>Tylenchina</taxon>
        <taxon>Panagrolaimomorpha</taxon>
        <taxon>Strongyloidoidea</taxon>
        <taxon>Steinernematidae</taxon>
        <taxon>Steinernema</taxon>
    </lineage>
</organism>
<name>A0A4U5MRF3_STECR</name>
<dbReference type="GO" id="GO:0036149">
    <property type="term" value="P:phosphatidylinositol acyl-chain remodeling"/>
    <property type="evidence" value="ECO:0007669"/>
    <property type="project" value="TreeGrafter"/>
</dbReference>
<dbReference type="InterPro" id="IPR032098">
    <property type="entry name" value="Acyltransf_C"/>
</dbReference>
<reference evidence="6 7" key="2">
    <citation type="journal article" date="2019" name="G3 (Bethesda)">
        <title>Hybrid Assembly of the Genome of the Entomopathogenic Nematode Steinernema carpocapsae Identifies the X-Chromosome.</title>
        <authorList>
            <person name="Serra L."/>
            <person name="Macchietto M."/>
            <person name="Macias-Munoz A."/>
            <person name="McGill C.J."/>
            <person name="Rodriguez I.M."/>
            <person name="Rodriguez B."/>
            <person name="Murad R."/>
            <person name="Mortazavi A."/>
        </authorList>
    </citation>
    <scope>NUCLEOTIDE SEQUENCE [LARGE SCALE GENOMIC DNA]</scope>
    <source>
        <strain evidence="6 7">ALL</strain>
    </source>
</reference>